<evidence type="ECO:0000256" key="1">
    <source>
        <dbReference type="ARBA" id="ARBA00004651"/>
    </source>
</evidence>
<keyword evidence="4 6" id="KW-1133">Transmembrane helix</keyword>
<gene>
    <name evidence="9" type="ORF">LCGC14_1304190</name>
</gene>
<dbReference type="GO" id="GO:0098797">
    <property type="term" value="C:plasma membrane protein complex"/>
    <property type="evidence" value="ECO:0007669"/>
    <property type="project" value="TreeGrafter"/>
</dbReference>
<keyword evidence="3 6" id="KW-0812">Transmembrane</keyword>
<dbReference type="Pfam" id="PF02687">
    <property type="entry name" value="FtsX"/>
    <property type="match status" value="1"/>
</dbReference>
<comment type="caution">
    <text evidence="9">The sequence shown here is derived from an EMBL/GenBank/DDBJ whole genome shotgun (WGS) entry which is preliminary data.</text>
</comment>
<dbReference type="InterPro" id="IPR003838">
    <property type="entry name" value="ABC3_permease_C"/>
</dbReference>
<evidence type="ECO:0000313" key="9">
    <source>
        <dbReference type="EMBL" id="KKM83946.1"/>
    </source>
</evidence>
<keyword evidence="2" id="KW-1003">Cell membrane</keyword>
<dbReference type="AlphaFoldDB" id="A0A0F9L917"/>
<evidence type="ECO:0000256" key="2">
    <source>
        <dbReference type="ARBA" id="ARBA00022475"/>
    </source>
</evidence>
<dbReference type="PANTHER" id="PTHR30489">
    <property type="entry name" value="LIPOPROTEIN-RELEASING SYSTEM TRANSMEMBRANE PROTEIN LOLE"/>
    <property type="match status" value="1"/>
</dbReference>
<comment type="subcellular location">
    <subcellularLocation>
        <location evidence="1">Cell membrane</location>
        <topology evidence="1">Multi-pass membrane protein</topology>
    </subcellularLocation>
</comment>
<dbReference type="GO" id="GO:0044874">
    <property type="term" value="P:lipoprotein localization to outer membrane"/>
    <property type="evidence" value="ECO:0007669"/>
    <property type="project" value="TreeGrafter"/>
</dbReference>
<evidence type="ECO:0008006" key="10">
    <source>
        <dbReference type="Google" id="ProtNLM"/>
    </source>
</evidence>
<reference evidence="9" key="1">
    <citation type="journal article" date="2015" name="Nature">
        <title>Complex archaea that bridge the gap between prokaryotes and eukaryotes.</title>
        <authorList>
            <person name="Spang A."/>
            <person name="Saw J.H."/>
            <person name="Jorgensen S.L."/>
            <person name="Zaremba-Niedzwiedzka K."/>
            <person name="Martijn J."/>
            <person name="Lind A.E."/>
            <person name="van Eijk R."/>
            <person name="Schleper C."/>
            <person name="Guy L."/>
            <person name="Ettema T.J."/>
        </authorList>
    </citation>
    <scope>NUCLEOTIDE SEQUENCE</scope>
</reference>
<proteinExistence type="predicted"/>
<dbReference type="EMBL" id="LAZR01007640">
    <property type="protein sequence ID" value="KKM83946.1"/>
    <property type="molecule type" value="Genomic_DNA"/>
</dbReference>
<feature type="domain" description="MacB-like periplasmic core" evidence="8">
    <location>
        <begin position="18"/>
        <end position="222"/>
    </location>
</feature>
<feature type="transmembrane region" description="Helical" evidence="6">
    <location>
        <begin position="312"/>
        <end position="336"/>
    </location>
</feature>
<feature type="transmembrane region" description="Helical" evidence="6">
    <location>
        <begin position="20"/>
        <end position="43"/>
    </location>
</feature>
<feature type="domain" description="ABC3 transporter permease C-terminal" evidence="7">
    <location>
        <begin position="270"/>
        <end position="397"/>
    </location>
</feature>
<keyword evidence="5 6" id="KW-0472">Membrane</keyword>
<evidence type="ECO:0000256" key="3">
    <source>
        <dbReference type="ARBA" id="ARBA00022692"/>
    </source>
</evidence>
<organism evidence="9">
    <name type="scientific">marine sediment metagenome</name>
    <dbReference type="NCBI Taxonomy" id="412755"/>
    <lineage>
        <taxon>unclassified sequences</taxon>
        <taxon>metagenomes</taxon>
        <taxon>ecological metagenomes</taxon>
    </lineage>
</organism>
<feature type="transmembrane region" description="Helical" evidence="6">
    <location>
        <begin position="268"/>
        <end position="291"/>
    </location>
</feature>
<dbReference type="InterPro" id="IPR025857">
    <property type="entry name" value="MacB_PCD"/>
</dbReference>
<dbReference type="InterPro" id="IPR051447">
    <property type="entry name" value="Lipoprotein-release_system"/>
</dbReference>
<protein>
    <recommendedName>
        <fullName evidence="10">ABC3 transporter permease protein domain-containing protein</fullName>
    </recommendedName>
</protein>
<feature type="transmembrane region" description="Helical" evidence="6">
    <location>
        <begin position="372"/>
        <end position="393"/>
    </location>
</feature>
<sequence>MLLVKLAWRNIFRNKRRTVLAGLAVGIGLASLIFVNGLMTGMLHSMIRTATNSFMGQGQIHAEGFRDTFEAELTIRDFRKVIDSLKGEEDIIGFTPRTIAQGMLTSTSDVLPVAAYGIDPEGESAVSLLKEAVIEGKFLRSGKKILIGSRAAELLDVGLGDRVVLTMAQVATGELSQEMFRVGGIFHYGIREVDSSLVFIEISKAREMLAIGDEAHEVALKFTSIDIAGDIKLPVWERYSRGGNEALGWPGLLPQLKAVHELSGFTTFLTSILVFGIVALTIMNTLFMSLYERMYEFGVMRAVGTRPVQMALIIVFEAVSLAIISIVIGMVIGWLLNTLFGVIGIDYSGIEFAGITMTEPIYTVMRPIQFTVFPVMILLFSLLAALYPAYYAAKLTPAKAMRKSL</sequence>
<accession>A0A0F9L917</accession>
<evidence type="ECO:0000256" key="4">
    <source>
        <dbReference type="ARBA" id="ARBA00022989"/>
    </source>
</evidence>
<evidence type="ECO:0000256" key="6">
    <source>
        <dbReference type="SAM" id="Phobius"/>
    </source>
</evidence>
<dbReference type="PANTHER" id="PTHR30489:SF0">
    <property type="entry name" value="LIPOPROTEIN-RELEASING SYSTEM TRANSMEMBRANE PROTEIN LOLE"/>
    <property type="match status" value="1"/>
</dbReference>
<evidence type="ECO:0000259" key="8">
    <source>
        <dbReference type="Pfam" id="PF12704"/>
    </source>
</evidence>
<evidence type="ECO:0000256" key="5">
    <source>
        <dbReference type="ARBA" id="ARBA00023136"/>
    </source>
</evidence>
<name>A0A0F9L917_9ZZZZ</name>
<dbReference type="Pfam" id="PF12704">
    <property type="entry name" value="MacB_PCD"/>
    <property type="match status" value="1"/>
</dbReference>
<evidence type="ECO:0000259" key="7">
    <source>
        <dbReference type="Pfam" id="PF02687"/>
    </source>
</evidence>